<accession>A0ABP0FBH4</accession>
<reference evidence="2 3" key="1">
    <citation type="submission" date="2024-02" db="EMBL/GenBank/DDBJ databases">
        <authorList>
            <person name="Daric V."/>
            <person name="Darras S."/>
        </authorList>
    </citation>
    <scope>NUCLEOTIDE SEQUENCE [LARGE SCALE GENOMIC DNA]</scope>
</reference>
<evidence type="ECO:0000256" key="1">
    <source>
        <dbReference type="SAM" id="MobiDB-lite"/>
    </source>
</evidence>
<organism evidence="2 3">
    <name type="scientific">Clavelina lepadiformis</name>
    <name type="common">Light-bulb sea squirt</name>
    <name type="synonym">Ascidia lepadiformis</name>
    <dbReference type="NCBI Taxonomy" id="159417"/>
    <lineage>
        <taxon>Eukaryota</taxon>
        <taxon>Metazoa</taxon>
        <taxon>Chordata</taxon>
        <taxon>Tunicata</taxon>
        <taxon>Ascidiacea</taxon>
        <taxon>Aplousobranchia</taxon>
        <taxon>Clavelinidae</taxon>
        <taxon>Clavelina</taxon>
    </lineage>
</organism>
<gene>
    <name evidence="2" type="ORF">CVLEPA_LOCUS5604</name>
</gene>
<feature type="compositionally biased region" description="Polar residues" evidence="1">
    <location>
        <begin position="7"/>
        <end position="18"/>
    </location>
</feature>
<feature type="region of interest" description="Disordered" evidence="1">
    <location>
        <begin position="1"/>
        <end position="22"/>
    </location>
</feature>
<dbReference type="Proteomes" id="UP001642483">
    <property type="component" value="Unassembled WGS sequence"/>
</dbReference>
<name>A0ABP0FBH4_CLALP</name>
<sequence length="107" mass="11621">MKRNKMLENSNTNHSSENGGRLEDACDSQALLKDIARSACVSSDKNNYLEDSGSTSIDNDLDVSALSTAEQCTGLLCHKPCVEQSSFSPSLLRCYMKMFVTLVCCGS</sequence>
<keyword evidence="3" id="KW-1185">Reference proteome</keyword>
<evidence type="ECO:0000313" key="2">
    <source>
        <dbReference type="EMBL" id="CAK8676116.1"/>
    </source>
</evidence>
<proteinExistence type="predicted"/>
<comment type="caution">
    <text evidence="2">The sequence shown here is derived from an EMBL/GenBank/DDBJ whole genome shotgun (WGS) entry which is preliminary data.</text>
</comment>
<protein>
    <submittedName>
        <fullName evidence="2">Uncharacterized protein</fullName>
    </submittedName>
</protein>
<dbReference type="EMBL" id="CAWYQH010000024">
    <property type="protein sequence ID" value="CAK8676116.1"/>
    <property type="molecule type" value="Genomic_DNA"/>
</dbReference>
<evidence type="ECO:0000313" key="3">
    <source>
        <dbReference type="Proteomes" id="UP001642483"/>
    </source>
</evidence>